<accession>A0A543B1H0</accession>
<reference evidence="7 8" key="1">
    <citation type="submission" date="2019-06" db="EMBL/GenBank/DDBJ databases">
        <title>Sequencing the genomes of 1000 actinobacteria strains.</title>
        <authorList>
            <person name="Klenk H.-P."/>
        </authorList>
    </citation>
    <scope>NUCLEOTIDE SEQUENCE [LARGE SCALE GENOMIC DNA]</scope>
    <source>
        <strain evidence="7 8">DSM 45928</strain>
    </source>
</reference>
<organism evidence="7 8">
    <name type="scientific">Stackebrandtia endophytica</name>
    <dbReference type="NCBI Taxonomy" id="1496996"/>
    <lineage>
        <taxon>Bacteria</taxon>
        <taxon>Bacillati</taxon>
        <taxon>Actinomycetota</taxon>
        <taxon>Actinomycetes</taxon>
        <taxon>Glycomycetales</taxon>
        <taxon>Glycomycetaceae</taxon>
        <taxon>Stackebrandtia</taxon>
    </lineage>
</organism>
<evidence type="ECO:0000256" key="4">
    <source>
        <dbReference type="ARBA" id="ARBA00022989"/>
    </source>
</evidence>
<keyword evidence="8" id="KW-1185">Reference proteome</keyword>
<name>A0A543B1H0_9ACTN</name>
<dbReference type="InParanoid" id="A0A543B1H0"/>
<evidence type="ECO:0000256" key="1">
    <source>
        <dbReference type="ARBA" id="ARBA00004651"/>
    </source>
</evidence>
<dbReference type="GO" id="GO:0015171">
    <property type="term" value="F:amino acid transmembrane transporter activity"/>
    <property type="evidence" value="ECO:0007669"/>
    <property type="project" value="TreeGrafter"/>
</dbReference>
<dbReference type="Proteomes" id="UP000317043">
    <property type="component" value="Unassembled WGS sequence"/>
</dbReference>
<evidence type="ECO:0000256" key="6">
    <source>
        <dbReference type="SAM" id="Phobius"/>
    </source>
</evidence>
<dbReference type="OrthoDB" id="3175972at2"/>
<comment type="caution">
    <text evidence="7">The sequence shown here is derived from an EMBL/GenBank/DDBJ whole genome shotgun (WGS) entry which is preliminary data.</text>
</comment>
<evidence type="ECO:0000256" key="2">
    <source>
        <dbReference type="ARBA" id="ARBA00022475"/>
    </source>
</evidence>
<evidence type="ECO:0000256" key="3">
    <source>
        <dbReference type="ARBA" id="ARBA00022692"/>
    </source>
</evidence>
<proteinExistence type="predicted"/>
<feature type="transmembrane region" description="Helical" evidence="6">
    <location>
        <begin position="73"/>
        <end position="92"/>
    </location>
</feature>
<dbReference type="GO" id="GO:0005886">
    <property type="term" value="C:plasma membrane"/>
    <property type="evidence" value="ECO:0007669"/>
    <property type="project" value="UniProtKB-SubCell"/>
</dbReference>
<keyword evidence="5 6" id="KW-0472">Membrane</keyword>
<dbReference type="PANTHER" id="PTHR30086:SF20">
    <property type="entry name" value="ARGININE EXPORTER PROTEIN ARGO-RELATED"/>
    <property type="match status" value="1"/>
</dbReference>
<dbReference type="RefSeq" id="WP_142043402.1">
    <property type="nucleotide sequence ID" value="NZ_JBHTGS010000003.1"/>
</dbReference>
<evidence type="ECO:0000313" key="7">
    <source>
        <dbReference type="EMBL" id="TQL78685.1"/>
    </source>
</evidence>
<keyword evidence="4 6" id="KW-1133">Transmembrane helix</keyword>
<evidence type="ECO:0000256" key="5">
    <source>
        <dbReference type="ARBA" id="ARBA00023136"/>
    </source>
</evidence>
<sequence>MSWHLVIALSLALIPIVLSPGTSAILTAQYAATGGRRDVLAVMLGTCTGLYIHASLAALGLSALVMASATALTVVKVIGAVYLVGLGCHLLVKRPPTAATGGPRTSGRNVFAQALIGNIANPKAALVYLTLPVQFLQPGESAVVAAFLLATLHMVMLLPWLSMWAIVVGSAKRSSRLTSATAVIQRGGGLLLIGLGIRSAVAN</sequence>
<dbReference type="InterPro" id="IPR001123">
    <property type="entry name" value="LeuE-type"/>
</dbReference>
<feature type="transmembrane region" description="Helical" evidence="6">
    <location>
        <begin position="142"/>
        <end position="167"/>
    </location>
</feature>
<dbReference type="AlphaFoldDB" id="A0A543B1H0"/>
<comment type="subcellular location">
    <subcellularLocation>
        <location evidence="1">Cell membrane</location>
        <topology evidence="1">Multi-pass membrane protein</topology>
    </subcellularLocation>
</comment>
<dbReference type="EMBL" id="VFOW01000001">
    <property type="protein sequence ID" value="TQL78685.1"/>
    <property type="molecule type" value="Genomic_DNA"/>
</dbReference>
<evidence type="ECO:0000313" key="8">
    <source>
        <dbReference type="Proteomes" id="UP000317043"/>
    </source>
</evidence>
<keyword evidence="2" id="KW-1003">Cell membrane</keyword>
<keyword evidence="3 6" id="KW-0812">Transmembrane</keyword>
<gene>
    <name evidence="7" type="ORF">FB566_4276</name>
</gene>
<dbReference type="Pfam" id="PF01810">
    <property type="entry name" value="LysE"/>
    <property type="match status" value="1"/>
</dbReference>
<protein>
    <submittedName>
        <fullName evidence="7">Threonine/homoserine/homoserine lactone efflux protein</fullName>
    </submittedName>
</protein>
<feature type="transmembrane region" description="Helical" evidence="6">
    <location>
        <begin position="39"/>
        <end position="61"/>
    </location>
</feature>
<dbReference type="PANTHER" id="PTHR30086">
    <property type="entry name" value="ARGININE EXPORTER PROTEIN ARGO"/>
    <property type="match status" value="1"/>
</dbReference>